<dbReference type="OrthoDB" id="9801697at2"/>
<protein>
    <submittedName>
        <fullName evidence="3">Chloramphenicol acetyltransferase</fullName>
    </submittedName>
</protein>
<dbReference type="InterPro" id="IPR001451">
    <property type="entry name" value="Hexapep"/>
</dbReference>
<dbReference type="AlphaFoldDB" id="A0A7G6DYT0"/>
<keyword evidence="1 3" id="KW-0808">Transferase</keyword>
<dbReference type="RefSeq" id="WP_034425580.1">
    <property type="nucleotide sequence ID" value="NZ_CP045798.1"/>
</dbReference>
<dbReference type="KEGG" id="tfr:BR63_00775"/>
<dbReference type="Pfam" id="PF00132">
    <property type="entry name" value="Hexapep"/>
    <property type="match status" value="1"/>
</dbReference>
<dbReference type="InterPro" id="IPR018357">
    <property type="entry name" value="Hexapep_transf_CS"/>
</dbReference>
<dbReference type="EMBL" id="CP045798">
    <property type="protein sequence ID" value="QNB44984.1"/>
    <property type="molecule type" value="Genomic_DNA"/>
</dbReference>
<name>A0A7G6DYT0_THEFR</name>
<dbReference type="PANTHER" id="PTHR43300:SF11">
    <property type="entry name" value="ACETYLTRANSFERASE RV3034C-RELATED"/>
    <property type="match status" value="1"/>
</dbReference>
<dbReference type="Gene3D" id="2.160.10.10">
    <property type="entry name" value="Hexapeptide repeat proteins"/>
    <property type="match status" value="1"/>
</dbReference>
<keyword evidence="4" id="KW-1185">Reference proteome</keyword>
<dbReference type="InterPro" id="IPR011004">
    <property type="entry name" value="Trimer_LpxA-like_sf"/>
</dbReference>
<evidence type="ECO:0000313" key="3">
    <source>
        <dbReference type="EMBL" id="QNB44984.1"/>
    </source>
</evidence>
<dbReference type="Proteomes" id="UP000515847">
    <property type="component" value="Chromosome"/>
</dbReference>
<dbReference type="InterPro" id="IPR050179">
    <property type="entry name" value="Trans_hexapeptide_repeat"/>
</dbReference>
<proteinExistence type="predicted"/>
<dbReference type="InterPro" id="IPR017694">
    <property type="entry name" value="Phosphonate_tfrase_rpt"/>
</dbReference>
<dbReference type="PROSITE" id="PS00101">
    <property type="entry name" value="HEXAPEP_TRANSFERASES"/>
    <property type="match status" value="1"/>
</dbReference>
<gene>
    <name evidence="3" type="ORF">BR63_00775</name>
</gene>
<dbReference type="PANTHER" id="PTHR43300">
    <property type="entry name" value="ACETYLTRANSFERASE"/>
    <property type="match status" value="1"/>
</dbReference>
<evidence type="ECO:0000313" key="4">
    <source>
        <dbReference type="Proteomes" id="UP000515847"/>
    </source>
</evidence>
<accession>A0A7G6DYT0</accession>
<dbReference type="CDD" id="cd03349">
    <property type="entry name" value="LbH_XAT"/>
    <property type="match status" value="1"/>
</dbReference>
<evidence type="ECO:0000256" key="1">
    <source>
        <dbReference type="ARBA" id="ARBA00022679"/>
    </source>
</evidence>
<dbReference type="GO" id="GO:0016740">
    <property type="term" value="F:transferase activity"/>
    <property type="evidence" value="ECO:0007669"/>
    <property type="project" value="UniProtKB-KW"/>
</dbReference>
<dbReference type="SUPFAM" id="SSF51161">
    <property type="entry name" value="Trimeric LpxA-like enzymes"/>
    <property type="match status" value="1"/>
</dbReference>
<organism evidence="3 4">
    <name type="scientific">Thermanaerosceptrum fracticalcis</name>
    <dbReference type="NCBI Taxonomy" id="1712410"/>
    <lineage>
        <taxon>Bacteria</taxon>
        <taxon>Bacillati</taxon>
        <taxon>Bacillota</taxon>
        <taxon>Clostridia</taxon>
        <taxon>Eubacteriales</taxon>
        <taxon>Peptococcaceae</taxon>
        <taxon>Thermanaerosceptrum</taxon>
    </lineage>
</organism>
<reference evidence="3 4" key="1">
    <citation type="journal article" date="2019" name="Front. Microbiol.">
        <title>Thermoanaerosceptrum fracticalcis gen. nov. sp. nov., a Novel Fumarate-Fermenting Microorganism From a Deep Fractured Carbonate Aquifer of the US Great Basin.</title>
        <authorList>
            <person name="Hamilton-Brehm S.D."/>
            <person name="Stewart L.E."/>
            <person name="Zavarin M."/>
            <person name="Caldwell M."/>
            <person name="Lawson P.A."/>
            <person name="Onstott T.C."/>
            <person name="Grzymski J."/>
            <person name="Neveux I."/>
            <person name="Lollar B.S."/>
            <person name="Russell C.E."/>
            <person name="Moser D.P."/>
        </authorList>
    </citation>
    <scope>NUCLEOTIDE SEQUENCE [LARGE SCALE GENOMIC DNA]</scope>
    <source>
        <strain evidence="3 4">DRI-13</strain>
    </source>
</reference>
<dbReference type="NCBIfam" id="TIGR03308">
    <property type="entry name" value="phn_thr-fam"/>
    <property type="match status" value="1"/>
</dbReference>
<keyword evidence="2" id="KW-0677">Repeat</keyword>
<sequence>MIGKRMLTPEPTIYENCVLQNVSIGQWTEVGPHNVWENVEFGDFSYTSGFNQIQNASIGKFVNIAAGVRIGPVQHPLERPTLHHFTYRRRIYGFADTDDLDFFRWREEQKVIIGHDVWLGHNAIIMPGVKIGNGSVVGSGAVVTRDVAPYAIVAGVPAKVIRERFSPEIVHKMQKIQWWDWPYEVFKERWRDFLLEAADFVHKYDKDR</sequence>
<evidence type="ECO:0000256" key="2">
    <source>
        <dbReference type="ARBA" id="ARBA00022737"/>
    </source>
</evidence>